<keyword evidence="2 3" id="KW-0040">ANK repeat</keyword>
<reference evidence="5" key="1">
    <citation type="journal article" date="2010" name="Nature">
        <title>The Amphimedon queenslandica genome and the evolution of animal complexity.</title>
        <authorList>
            <person name="Srivastava M."/>
            <person name="Simakov O."/>
            <person name="Chapman J."/>
            <person name="Fahey B."/>
            <person name="Gauthier M.E."/>
            <person name="Mitros T."/>
            <person name="Richards G.S."/>
            <person name="Conaco C."/>
            <person name="Dacre M."/>
            <person name="Hellsten U."/>
            <person name="Larroux C."/>
            <person name="Putnam N.H."/>
            <person name="Stanke M."/>
            <person name="Adamska M."/>
            <person name="Darling A."/>
            <person name="Degnan S.M."/>
            <person name="Oakley T.H."/>
            <person name="Plachetzki D.C."/>
            <person name="Zhai Y."/>
            <person name="Adamski M."/>
            <person name="Calcino A."/>
            <person name="Cummins S.F."/>
            <person name="Goodstein D.M."/>
            <person name="Harris C."/>
            <person name="Jackson D.J."/>
            <person name="Leys S.P."/>
            <person name="Shu S."/>
            <person name="Woodcroft B.J."/>
            <person name="Vervoort M."/>
            <person name="Kosik K.S."/>
            <person name="Manning G."/>
            <person name="Degnan B.M."/>
            <person name="Rokhsar D.S."/>
        </authorList>
    </citation>
    <scope>NUCLEOTIDE SEQUENCE [LARGE SCALE GENOMIC DNA]</scope>
</reference>
<dbReference type="InParanoid" id="A0A1X7VBA6"/>
<accession>A0A1X7VBA6</accession>
<dbReference type="SUPFAM" id="SSF48403">
    <property type="entry name" value="Ankyrin repeat"/>
    <property type="match status" value="1"/>
</dbReference>
<keyword evidence="1" id="KW-0677">Repeat</keyword>
<evidence type="ECO:0000313" key="5">
    <source>
        <dbReference type="Proteomes" id="UP000007879"/>
    </source>
</evidence>
<name>A0A1X7VBA6_AMPQE</name>
<dbReference type="EnsemblMetazoa" id="Aqu2.1.36812_001">
    <property type="protein sequence ID" value="Aqu2.1.36812_001"/>
    <property type="gene ID" value="Aqu2.1.36812"/>
</dbReference>
<dbReference type="PANTHER" id="PTHR24198:SF165">
    <property type="entry name" value="ANKYRIN REPEAT-CONTAINING PROTEIN-RELATED"/>
    <property type="match status" value="1"/>
</dbReference>
<evidence type="ECO:0000313" key="4">
    <source>
        <dbReference type="EnsemblMetazoa" id="Aqu2.1.36812_001"/>
    </source>
</evidence>
<dbReference type="PROSITE" id="PS50088">
    <property type="entry name" value="ANK_REPEAT"/>
    <property type="match status" value="2"/>
</dbReference>
<dbReference type="InterPro" id="IPR027417">
    <property type="entry name" value="P-loop_NTPase"/>
</dbReference>
<organism evidence="4">
    <name type="scientific">Amphimedon queenslandica</name>
    <name type="common">Sponge</name>
    <dbReference type="NCBI Taxonomy" id="400682"/>
    <lineage>
        <taxon>Eukaryota</taxon>
        <taxon>Metazoa</taxon>
        <taxon>Porifera</taxon>
        <taxon>Demospongiae</taxon>
        <taxon>Heteroscleromorpha</taxon>
        <taxon>Haplosclerida</taxon>
        <taxon>Niphatidae</taxon>
        <taxon>Amphimedon</taxon>
    </lineage>
</organism>
<dbReference type="Pfam" id="PF12796">
    <property type="entry name" value="Ank_2"/>
    <property type="match status" value="1"/>
</dbReference>
<dbReference type="PANTHER" id="PTHR24198">
    <property type="entry name" value="ANKYRIN REPEAT AND PROTEIN KINASE DOMAIN-CONTAINING PROTEIN"/>
    <property type="match status" value="1"/>
</dbReference>
<feature type="repeat" description="ANK" evidence="3">
    <location>
        <begin position="230"/>
        <end position="252"/>
    </location>
</feature>
<feature type="repeat" description="ANK" evidence="3">
    <location>
        <begin position="163"/>
        <end position="195"/>
    </location>
</feature>
<evidence type="ECO:0000256" key="2">
    <source>
        <dbReference type="ARBA" id="ARBA00023043"/>
    </source>
</evidence>
<evidence type="ECO:0000256" key="1">
    <source>
        <dbReference type="ARBA" id="ARBA00022737"/>
    </source>
</evidence>
<evidence type="ECO:0000256" key="3">
    <source>
        <dbReference type="PROSITE-ProRule" id="PRU00023"/>
    </source>
</evidence>
<dbReference type="Gene3D" id="1.10.533.10">
    <property type="entry name" value="Death Domain, Fas"/>
    <property type="match status" value="1"/>
</dbReference>
<proteinExistence type="predicted"/>
<dbReference type="EnsemblMetazoa" id="XM_019994332.1">
    <property type="protein sequence ID" value="XP_019849891.1"/>
    <property type="gene ID" value="LOC109580799"/>
</dbReference>
<gene>
    <name evidence="4" type="primary">109580799</name>
</gene>
<dbReference type="KEGG" id="aqu:109580799"/>
<dbReference type="CDD" id="cd00882">
    <property type="entry name" value="Ras_like_GTPase"/>
    <property type="match status" value="1"/>
</dbReference>
<dbReference type="InterPro" id="IPR002110">
    <property type="entry name" value="Ankyrin_rpt"/>
</dbReference>
<protein>
    <submittedName>
        <fullName evidence="4">Uncharacterized protein</fullName>
    </submittedName>
</protein>
<dbReference type="InterPro" id="IPR036770">
    <property type="entry name" value="Ankyrin_rpt-contain_sf"/>
</dbReference>
<dbReference type="AlphaFoldDB" id="A0A1X7VBA6"/>
<dbReference type="CDD" id="cd01670">
    <property type="entry name" value="Death"/>
    <property type="match status" value="1"/>
</dbReference>
<sequence>MAEELEGHAFDSFPISERVESLEQSADLDESTEDCSIDCTGNSEQSAGEQSVELDCWNKECWKAFENNDLTEAIRLLPYFVTEPTAGIKSYHGSNGITLLHLSSKNGWLDVTKDLVADYHFDPHEKDKTGRSSLLYAFADHAIDVLKYLINVCNCNPMATSNNGNNILHYSATNGSLVVIKYMIDHYPDMNLMATNELGETVLHCAVCHVDIVKYLLIDCNCDPMTADTDGWTPLHFAADLGQFATVEYLLSTDKCDPLAEDNEGRTPISLALSKSIEHPNMVSVFKKFYKMKISHPIDSYVNILLLGNSGTGKSTLGHVITNTSTGSVVLGSFRNVKEVEPCTAGIIPTELQHKTLGNIILHDFAGHSEYYSSHSAIIENLLGFGGIFVVVINMLEKEAIKQLRYWQTIAKNEVEKARDQPHDIIVVVSHVDKISGHTERRRGIEKAVGSEPLYFLDCRKLGGTSMGSFLNKLSSACEHIRTTREIQLNSYHHEMYHLLEDMSENILTLSNLLAEVTVGCALPEAKEEIVDILNLLHSTGLINVIKSEDQIWIVVDKGILLSELNGILFAPKMFKEHITIASNTGIVSVSGLAKLFPKYDPDMLICFLKNMELCQEINVSFLKMSNLFQLTVRDTEKDANPLEERLLFFPCLLYSDRPDEMISHVFKFGWCLQCNKEHDFFPPRCFHILSLHLAYKFALPHEDDILNRYCTFWRNGLHWFNGHGVGALVEIVDESQSILVMMSCEDGYSDDMVLLRRDVIKEIMSVSKDSCPYIEVKEFIIDPSDLSYPLEIPKERKIYNVCAVLSAITEGRKFIVTNDPMHRDLKMVLPDESLSDICNLSLLGGRDINLIIKCNRVTSKDKLDIRDLDIVIEELTSSQHLPCHVWHDLGLQLGLYQPTLEDIEKSFRGDLRTCFRECMSAWLKGADKVIEKGGPSWLSLASALNKEGKRQIASSIRTKYC</sequence>
<dbReference type="SMART" id="SM00248">
    <property type="entry name" value="ANK"/>
    <property type="match status" value="6"/>
</dbReference>
<dbReference type="Proteomes" id="UP000007879">
    <property type="component" value="Unassembled WGS sequence"/>
</dbReference>
<dbReference type="OrthoDB" id="1616434at2759"/>
<dbReference type="SUPFAM" id="SSF52540">
    <property type="entry name" value="P-loop containing nucleoside triphosphate hydrolases"/>
    <property type="match status" value="1"/>
</dbReference>
<dbReference type="Pfam" id="PF00023">
    <property type="entry name" value="Ank"/>
    <property type="match status" value="1"/>
</dbReference>
<keyword evidence="5" id="KW-1185">Reference proteome</keyword>
<dbReference type="Gene3D" id="1.25.40.20">
    <property type="entry name" value="Ankyrin repeat-containing domain"/>
    <property type="match status" value="2"/>
</dbReference>
<dbReference type="eggNOG" id="KOG0504">
    <property type="taxonomic scope" value="Eukaryota"/>
</dbReference>
<dbReference type="Gene3D" id="3.40.50.300">
    <property type="entry name" value="P-loop containing nucleotide triphosphate hydrolases"/>
    <property type="match status" value="1"/>
</dbReference>
<reference evidence="4" key="2">
    <citation type="submission" date="2017-05" db="UniProtKB">
        <authorList>
            <consortium name="EnsemblMetazoa"/>
        </authorList>
    </citation>
    <scope>IDENTIFICATION</scope>
</reference>
<dbReference type="PROSITE" id="PS50297">
    <property type="entry name" value="ANK_REP_REGION"/>
    <property type="match status" value="1"/>
</dbReference>
<dbReference type="InterPro" id="IPR011029">
    <property type="entry name" value="DEATH-like_dom_sf"/>
</dbReference>